<dbReference type="PANTHER" id="PTHR33490">
    <property type="entry name" value="BLR5614 PROTEIN-RELATED"/>
    <property type="match status" value="1"/>
</dbReference>
<organism evidence="2 3">
    <name type="scientific">Microbacterium telephonicum</name>
    <dbReference type="NCBI Taxonomy" id="1714841"/>
    <lineage>
        <taxon>Bacteria</taxon>
        <taxon>Bacillati</taxon>
        <taxon>Actinomycetota</taxon>
        <taxon>Actinomycetes</taxon>
        <taxon>Micrococcales</taxon>
        <taxon>Microbacteriaceae</taxon>
        <taxon>Microbacterium</taxon>
    </lineage>
</organism>
<reference evidence="2 3" key="1">
    <citation type="journal article" date="2015" name="Stand. Genomic Sci.">
        <title>Genomic Encyclopedia of Bacterial and Archaeal Type Strains, Phase III: the genomes of soil and plant-associated and newly described type strains.</title>
        <authorList>
            <person name="Whitman W.B."/>
            <person name="Woyke T."/>
            <person name="Klenk H.P."/>
            <person name="Zhou Y."/>
            <person name="Lilburn T.G."/>
            <person name="Beck B.J."/>
            <person name="De Vos P."/>
            <person name="Vandamme P."/>
            <person name="Eisen J.A."/>
            <person name="Garrity G."/>
            <person name="Hugenholtz P."/>
            <person name="Kyrpides N.C."/>
        </authorList>
    </citation>
    <scope>NUCLEOTIDE SEQUENCE [LARGE SCALE GENOMIC DNA]</scope>
    <source>
        <strain evidence="2 3">S2T63</strain>
    </source>
</reference>
<keyword evidence="2" id="KW-0378">Hydrolase</keyword>
<keyword evidence="3" id="KW-1185">Reference proteome</keyword>
<dbReference type="GO" id="GO:0006508">
    <property type="term" value="P:proteolysis"/>
    <property type="evidence" value="ECO:0007669"/>
    <property type="project" value="UniProtKB-KW"/>
</dbReference>
<comment type="caution">
    <text evidence="2">The sequence shown here is derived from an EMBL/GenBank/DDBJ whole genome shotgun (WGS) entry which is preliminary data.</text>
</comment>
<gene>
    <name evidence="2" type="ORF">C7474_0372</name>
</gene>
<dbReference type="AlphaFoldDB" id="A0A498C8N9"/>
<keyword evidence="2" id="KW-0645">Protease</keyword>
<protein>
    <submittedName>
        <fullName evidence="2">Transglutaminase-like putative cysteine protease</fullName>
    </submittedName>
</protein>
<dbReference type="OrthoDB" id="9804023at2"/>
<evidence type="ECO:0000313" key="2">
    <source>
        <dbReference type="EMBL" id="RLK52434.1"/>
    </source>
</evidence>
<dbReference type="Proteomes" id="UP000273158">
    <property type="component" value="Unassembled WGS sequence"/>
</dbReference>
<dbReference type="RefSeq" id="WP_121057126.1">
    <property type="nucleotide sequence ID" value="NZ_RCDB01000001.1"/>
</dbReference>
<dbReference type="PANTHER" id="PTHR33490:SF6">
    <property type="entry name" value="SLL1049 PROTEIN"/>
    <property type="match status" value="1"/>
</dbReference>
<dbReference type="GO" id="GO:0008233">
    <property type="term" value="F:peptidase activity"/>
    <property type="evidence" value="ECO:0007669"/>
    <property type="project" value="UniProtKB-KW"/>
</dbReference>
<sequence length="289" mass="31341">MTLRQAQGPRRLRIEHATGFAYEGDVGASYNEARMLPSSTDSQFVLSSQLDIEPSTSVNQYVDYFGTRVAAFDVLAGHSALNITARSLVEVRPRPLELSDIGWDDLARETQRAIATVEMLGQSARTDPHPEVADIARTIAAQHDTPAAAALAIATALGDAMEYVFGITGVHSTGAEAWTERKGVCQDIAHITLGALRHVGIPARYVSGYLHPQPDAEVCVAAIGESHAWVEWFAGAWQGFDPTNNTEIGDRHVLVGRGRDYNDVPPLRGVYAGPFKSQLHVKVTITREA</sequence>
<feature type="domain" description="Transglutaminase-like" evidence="1">
    <location>
        <begin position="177"/>
        <end position="244"/>
    </location>
</feature>
<evidence type="ECO:0000313" key="3">
    <source>
        <dbReference type="Proteomes" id="UP000273158"/>
    </source>
</evidence>
<name>A0A498C8N9_9MICO</name>
<dbReference type="InterPro" id="IPR002931">
    <property type="entry name" value="Transglutaminase-like"/>
</dbReference>
<dbReference type="Pfam" id="PF08379">
    <property type="entry name" value="Bact_transglu_N"/>
    <property type="match status" value="1"/>
</dbReference>
<dbReference type="SMART" id="SM00460">
    <property type="entry name" value="TGc"/>
    <property type="match status" value="1"/>
</dbReference>
<dbReference type="SUPFAM" id="SSF54001">
    <property type="entry name" value="Cysteine proteinases"/>
    <property type="match status" value="1"/>
</dbReference>
<dbReference type="InterPro" id="IPR038765">
    <property type="entry name" value="Papain-like_cys_pep_sf"/>
</dbReference>
<dbReference type="InterPro" id="IPR013589">
    <property type="entry name" value="Bac_transglu_N"/>
</dbReference>
<proteinExistence type="predicted"/>
<evidence type="ECO:0000259" key="1">
    <source>
        <dbReference type="SMART" id="SM00460"/>
    </source>
</evidence>
<dbReference type="Pfam" id="PF01841">
    <property type="entry name" value="Transglut_core"/>
    <property type="match status" value="1"/>
</dbReference>
<accession>A0A498C8N9</accession>
<dbReference type="Gene3D" id="3.10.620.30">
    <property type="match status" value="1"/>
</dbReference>
<dbReference type="EMBL" id="RCDB01000001">
    <property type="protein sequence ID" value="RLK52434.1"/>
    <property type="molecule type" value="Genomic_DNA"/>
</dbReference>